<dbReference type="EC" id="4.2.2.-" evidence="5"/>
<organism evidence="5 6">
    <name type="scientific">Usitatibacter rugosus</name>
    <dbReference type="NCBI Taxonomy" id="2732067"/>
    <lineage>
        <taxon>Bacteria</taxon>
        <taxon>Pseudomonadati</taxon>
        <taxon>Pseudomonadota</taxon>
        <taxon>Betaproteobacteria</taxon>
        <taxon>Nitrosomonadales</taxon>
        <taxon>Usitatibacteraceae</taxon>
        <taxon>Usitatibacter</taxon>
    </lineage>
</organism>
<evidence type="ECO:0000256" key="3">
    <source>
        <dbReference type="ARBA" id="ARBA00023237"/>
    </source>
</evidence>
<dbReference type="Gene3D" id="1.10.530.10">
    <property type="match status" value="1"/>
</dbReference>
<dbReference type="InterPro" id="IPR023346">
    <property type="entry name" value="Lysozyme-like_dom_sf"/>
</dbReference>
<dbReference type="KEGG" id="uru:DSM104443_01525"/>
<dbReference type="GO" id="GO:0009279">
    <property type="term" value="C:cell outer membrane"/>
    <property type="evidence" value="ECO:0007669"/>
    <property type="project" value="UniProtKB-SubCell"/>
</dbReference>
<dbReference type="SMART" id="SM00062">
    <property type="entry name" value="PBPb"/>
    <property type="match status" value="1"/>
</dbReference>
<evidence type="ECO:0000313" key="6">
    <source>
        <dbReference type="Proteomes" id="UP000501534"/>
    </source>
</evidence>
<dbReference type="CDD" id="cd01009">
    <property type="entry name" value="PBP2_YfhD_N"/>
    <property type="match status" value="1"/>
</dbReference>
<dbReference type="SUPFAM" id="SSF53850">
    <property type="entry name" value="Periplasmic binding protein-like II"/>
    <property type="match status" value="1"/>
</dbReference>
<evidence type="ECO:0000256" key="1">
    <source>
        <dbReference type="ARBA" id="ARBA00004339"/>
    </source>
</evidence>
<proteinExistence type="predicted"/>
<dbReference type="Gene3D" id="3.40.190.10">
    <property type="entry name" value="Periplasmic binding protein-like II"/>
    <property type="match status" value="2"/>
</dbReference>
<comment type="subcellular location">
    <subcellularLocation>
        <location evidence="1">Cell outer membrane</location>
        <topology evidence="1">Peripheral membrane protein</topology>
    </subcellularLocation>
</comment>
<dbReference type="InterPro" id="IPR001638">
    <property type="entry name" value="Solute-binding_3/MltF_N"/>
</dbReference>
<dbReference type="PANTHER" id="PTHR35936">
    <property type="entry name" value="MEMBRANE-BOUND LYTIC MUREIN TRANSGLYCOSYLASE F"/>
    <property type="match status" value="1"/>
</dbReference>
<dbReference type="EMBL" id="CP053069">
    <property type="protein sequence ID" value="QJR10461.1"/>
    <property type="molecule type" value="Genomic_DNA"/>
</dbReference>
<keyword evidence="5" id="KW-0456">Lyase</keyword>
<dbReference type="PANTHER" id="PTHR35936:SF19">
    <property type="entry name" value="AMINO-ACID-BINDING PROTEIN YXEM-RELATED"/>
    <property type="match status" value="1"/>
</dbReference>
<sequence length="535" mass="59289">MLPLPAAGAYCLMVQGADRHHRTGTQSPGGAYPDPMQRILSFKHAAFVFAWACCQLAAAALAQEPPAKGSAGKLTIDPAEMQKPWTGDLDGMVERRTVRVLTPNSKTFYFNDKGTLRGSVVDFFRQYEEDLNKKLAAEKKLKDKNLKVRVVFIPMRRDQLLPALAAGKGDVAAGNITITPERRKLVDFSDAGMGNVSEVAVTGPASPKLATLDDLAGKEVFVRKSSSYYESLVVLNKRFVAEKKAPVTFREAPETLEDEDLLEMLNAGLVAIVIVDKHKADFWKQVFPKIVVHDTVAVRTGGEVAWAFRKGSPQLQASLNDFVAKHKVGTSTGNQLLTKYLKNAGYVKNAASETERKKFFDLVQYFQKYGTKYDVDWVLMGAQGYQESQLNQQAKSAVGAIGVMQVMPATGKDMNVGDIRETEANIHAGIKYMRWMIDNYYGKEPMTDLDKALFAFASYNAGAGKISQLRKEAAKRGLDPNVWFQNVEYVVAEKIGQETVTYVSNIYKYYIAYRLIQESQAVRKDAIDKVKSGGK</sequence>
<evidence type="ECO:0000256" key="2">
    <source>
        <dbReference type="ARBA" id="ARBA00022729"/>
    </source>
</evidence>
<keyword evidence="3" id="KW-0472">Membrane</keyword>
<evidence type="ECO:0000313" key="5">
    <source>
        <dbReference type="EMBL" id="QJR10461.1"/>
    </source>
</evidence>
<keyword evidence="2" id="KW-0732">Signal</keyword>
<dbReference type="GO" id="GO:0016829">
    <property type="term" value="F:lyase activity"/>
    <property type="evidence" value="ECO:0007669"/>
    <property type="project" value="UniProtKB-KW"/>
</dbReference>
<name>A0A6M4GT73_9PROT</name>
<dbReference type="AlphaFoldDB" id="A0A6M4GT73"/>
<dbReference type="InterPro" id="IPR008258">
    <property type="entry name" value="Transglycosylase_SLT_dom_1"/>
</dbReference>
<keyword evidence="3" id="KW-0998">Cell outer membrane</keyword>
<gene>
    <name evidence="5" type="primary">mltF_1</name>
    <name evidence="5" type="ORF">DSM104443_01525</name>
</gene>
<evidence type="ECO:0000259" key="4">
    <source>
        <dbReference type="SMART" id="SM00062"/>
    </source>
</evidence>
<dbReference type="Proteomes" id="UP000501534">
    <property type="component" value="Chromosome"/>
</dbReference>
<dbReference type="Pfam" id="PF01464">
    <property type="entry name" value="SLT"/>
    <property type="match status" value="1"/>
</dbReference>
<feature type="domain" description="Solute-binding protein family 3/N-terminal" evidence="4">
    <location>
        <begin position="97"/>
        <end position="344"/>
    </location>
</feature>
<dbReference type="Pfam" id="PF00497">
    <property type="entry name" value="SBP_bac_3"/>
    <property type="match status" value="1"/>
</dbReference>
<dbReference type="SUPFAM" id="SSF53955">
    <property type="entry name" value="Lysozyme-like"/>
    <property type="match status" value="1"/>
</dbReference>
<keyword evidence="6" id="KW-1185">Reference proteome</keyword>
<reference evidence="5 6" key="1">
    <citation type="submission" date="2020-04" db="EMBL/GenBank/DDBJ databases">
        <title>Usitatibacter rugosus gen. nov., sp. nov. and Usitatibacter palustris sp. nov., novel members of Usitatibacteraceae fam. nov. within the order Nitrosomonadales isolated from soil.</title>
        <authorList>
            <person name="Huber K.J."/>
            <person name="Neumann-Schaal M."/>
            <person name="Geppert A."/>
            <person name="Luckner M."/>
            <person name="Wanner G."/>
            <person name="Overmann J."/>
        </authorList>
    </citation>
    <scope>NUCLEOTIDE SEQUENCE [LARGE SCALE GENOMIC DNA]</scope>
    <source>
        <strain evidence="5 6">0125_3</strain>
    </source>
</reference>
<accession>A0A6M4GT73</accession>
<protein>
    <submittedName>
        <fullName evidence="5">Membrane-bound lytic murein transglycosylase F</fullName>
        <ecNumber evidence="5">4.2.2.-</ecNumber>
    </submittedName>
</protein>
<dbReference type="CDD" id="cd13403">
    <property type="entry name" value="MLTF-like"/>
    <property type="match status" value="1"/>
</dbReference>